<keyword evidence="12" id="KW-1185">Reference proteome</keyword>
<dbReference type="InterPro" id="IPR050736">
    <property type="entry name" value="Sensor_HK_Regulatory"/>
</dbReference>
<dbReference type="AlphaFoldDB" id="A0A1I6KSU0"/>
<gene>
    <name evidence="11" type="ORF">SAMN05216559_1496</name>
</gene>
<sequence length="474" mass="51714">MELARDPFSAVLTETPTVIRGLPLQNVHEVTSIAGVGISAALAATVLSLATVGVLLYATTRSLDDVGRQQYPILARWTVGGFLGAGVVGALVLGFQPVNDRVELAVGVFQLALWGTVGGALAGVRIAQGEAARATSERERHRWRSLFRNVPAAIADLTVENGTLVIVAANDAFRDWFPVVEDDERPAFRSVVAVDTDDADLISAVENGRTVVVNFSLSTADGRRYYRLRLSPYSYGNVEQRAHVMLTDGTELKELEQELQRTVAELSNKNDRLERFASVVSHDLRNPLNVASGHLELVDAPEEEERLQKVANALDRIDDLVNDLLDLAREGRTIDDPVPLDLREIVQACWETVDTGQMDLALDVDATVLADEDRLMQLFENLFRNAREHAGDDVTVTVGELDHAKGFFVADDGPGIPEDERDDVFEPGTTSTSDGTGLGLNIVRDIARGHGWTVELTESADHGARFEFAGVDRR</sequence>
<accession>A0A1I6KSU0</accession>
<name>A0A1I6KSU0_9EURY</name>
<dbReference type="InterPro" id="IPR003594">
    <property type="entry name" value="HATPase_dom"/>
</dbReference>
<feature type="transmembrane region" description="Helical" evidence="9">
    <location>
        <begin position="104"/>
        <end position="124"/>
    </location>
</feature>
<dbReference type="PRINTS" id="PR00344">
    <property type="entry name" value="BCTRLSENSOR"/>
</dbReference>
<dbReference type="Gene3D" id="1.10.287.130">
    <property type="match status" value="1"/>
</dbReference>
<dbReference type="PANTHER" id="PTHR43711">
    <property type="entry name" value="TWO-COMPONENT HISTIDINE KINASE"/>
    <property type="match status" value="1"/>
</dbReference>
<evidence type="ECO:0000256" key="8">
    <source>
        <dbReference type="SAM" id="MobiDB-lite"/>
    </source>
</evidence>
<evidence type="ECO:0000256" key="4">
    <source>
        <dbReference type="ARBA" id="ARBA00022679"/>
    </source>
</evidence>
<evidence type="ECO:0000256" key="3">
    <source>
        <dbReference type="ARBA" id="ARBA00022553"/>
    </source>
</evidence>
<keyword evidence="9" id="KW-0472">Membrane</keyword>
<dbReference type="SUPFAM" id="SSF55874">
    <property type="entry name" value="ATPase domain of HSP90 chaperone/DNA topoisomerase II/histidine kinase"/>
    <property type="match status" value="1"/>
</dbReference>
<keyword evidence="5 11" id="KW-0418">Kinase</keyword>
<keyword evidence="9" id="KW-0812">Transmembrane</keyword>
<comment type="catalytic activity">
    <reaction evidence="1">
        <text>ATP + protein L-histidine = ADP + protein N-phospho-L-histidine.</text>
        <dbReference type="EC" id="2.7.13.3"/>
    </reaction>
</comment>
<dbReference type="SMART" id="SM00387">
    <property type="entry name" value="HATPase_c"/>
    <property type="match status" value="1"/>
</dbReference>
<evidence type="ECO:0000256" key="9">
    <source>
        <dbReference type="SAM" id="Phobius"/>
    </source>
</evidence>
<dbReference type="InterPro" id="IPR005467">
    <property type="entry name" value="His_kinase_dom"/>
</dbReference>
<dbReference type="SUPFAM" id="SSF47384">
    <property type="entry name" value="Homodimeric domain of signal transducing histidine kinase"/>
    <property type="match status" value="1"/>
</dbReference>
<feature type="domain" description="Histidine kinase" evidence="10">
    <location>
        <begin position="279"/>
        <end position="468"/>
    </location>
</feature>
<evidence type="ECO:0000259" key="10">
    <source>
        <dbReference type="PROSITE" id="PS50109"/>
    </source>
</evidence>
<keyword evidence="3" id="KW-0597">Phosphoprotein</keyword>
<dbReference type="PROSITE" id="PS50109">
    <property type="entry name" value="HIS_KIN"/>
    <property type="match status" value="1"/>
</dbReference>
<dbReference type="Proteomes" id="UP000199062">
    <property type="component" value="Unassembled WGS sequence"/>
</dbReference>
<dbReference type="Gene3D" id="3.30.565.10">
    <property type="entry name" value="Histidine kinase-like ATPase, C-terminal domain"/>
    <property type="match status" value="1"/>
</dbReference>
<evidence type="ECO:0000256" key="6">
    <source>
        <dbReference type="ARBA" id="ARBA00023012"/>
    </source>
</evidence>
<feature type="coiled-coil region" evidence="7">
    <location>
        <begin position="249"/>
        <end position="276"/>
    </location>
</feature>
<evidence type="ECO:0000256" key="7">
    <source>
        <dbReference type="SAM" id="Coils"/>
    </source>
</evidence>
<dbReference type="Gene3D" id="3.30.450.20">
    <property type="entry name" value="PAS domain"/>
    <property type="match status" value="1"/>
</dbReference>
<dbReference type="GO" id="GO:0000155">
    <property type="term" value="F:phosphorelay sensor kinase activity"/>
    <property type="evidence" value="ECO:0007669"/>
    <property type="project" value="InterPro"/>
</dbReference>
<dbReference type="CDD" id="cd00082">
    <property type="entry name" value="HisKA"/>
    <property type="match status" value="1"/>
</dbReference>
<evidence type="ECO:0000256" key="5">
    <source>
        <dbReference type="ARBA" id="ARBA00022777"/>
    </source>
</evidence>
<dbReference type="InterPro" id="IPR036097">
    <property type="entry name" value="HisK_dim/P_sf"/>
</dbReference>
<dbReference type="InterPro" id="IPR003661">
    <property type="entry name" value="HisK_dim/P_dom"/>
</dbReference>
<evidence type="ECO:0000313" key="12">
    <source>
        <dbReference type="Proteomes" id="UP000199062"/>
    </source>
</evidence>
<dbReference type="Pfam" id="PF00512">
    <property type="entry name" value="HisKA"/>
    <property type="match status" value="1"/>
</dbReference>
<evidence type="ECO:0000313" key="11">
    <source>
        <dbReference type="EMBL" id="SFR94313.1"/>
    </source>
</evidence>
<dbReference type="Pfam" id="PF02518">
    <property type="entry name" value="HATPase_c"/>
    <property type="match status" value="1"/>
</dbReference>
<protein>
    <recommendedName>
        <fullName evidence="2">histidine kinase</fullName>
        <ecNumber evidence="2">2.7.13.3</ecNumber>
    </recommendedName>
</protein>
<dbReference type="EMBL" id="FOZK01000001">
    <property type="protein sequence ID" value="SFR94313.1"/>
    <property type="molecule type" value="Genomic_DNA"/>
</dbReference>
<feature type="transmembrane region" description="Helical" evidence="9">
    <location>
        <begin position="33"/>
        <end position="58"/>
    </location>
</feature>
<dbReference type="InterPro" id="IPR004358">
    <property type="entry name" value="Sig_transdc_His_kin-like_C"/>
</dbReference>
<dbReference type="SUPFAM" id="SSF55785">
    <property type="entry name" value="PYP-like sensor domain (PAS domain)"/>
    <property type="match status" value="1"/>
</dbReference>
<dbReference type="EC" id="2.7.13.3" evidence="2"/>
<evidence type="ECO:0000256" key="2">
    <source>
        <dbReference type="ARBA" id="ARBA00012438"/>
    </source>
</evidence>
<keyword evidence="6" id="KW-0902">Two-component regulatory system</keyword>
<feature type="transmembrane region" description="Helical" evidence="9">
    <location>
        <begin position="79"/>
        <end position="98"/>
    </location>
</feature>
<dbReference type="SMART" id="SM00388">
    <property type="entry name" value="HisKA"/>
    <property type="match status" value="1"/>
</dbReference>
<keyword evidence="7" id="KW-0175">Coiled coil</keyword>
<dbReference type="CDD" id="cd00075">
    <property type="entry name" value="HATPase"/>
    <property type="match status" value="1"/>
</dbReference>
<feature type="region of interest" description="Disordered" evidence="8">
    <location>
        <begin position="416"/>
        <end position="437"/>
    </location>
</feature>
<proteinExistence type="predicted"/>
<keyword evidence="4" id="KW-0808">Transferase</keyword>
<organism evidence="11 12">
    <name type="scientific">Halomicrobium zhouii</name>
    <dbReference type="NCBI Taxonomy" id="767519"/>
    <lineage>
        <taxon>Archaea</taxon>
        <taxon>Methanobacteriati</taxon>
        <taxon>Methanobacteriota</taxon>
        <taxon>Stenosarchaea group</taxon>
        <taxon>Halobacteria</taxon>
        <taxon>Halobacteriales</taxon>
        <taxon>Haloarculaceae</taxon>
        <taxon>Halomicrobium</taxon>
    </lineage>
</organism>
<dbReference type="InterPro" id="IPR035965">
    <property type="entry name" value="PAS-like_dom_sf"/>
</dbReference>
<dbReference type="STRING" id="767519.SAMN05216559_1496"/>
<evidence type="ECO:0000256" key="1">
    <source>
        <dbReference type="ARBA" id="ARBA00000085"/>
    </source>
</evidence>
<dbReference type="InterPro" id="IPR036890">
    <property type="entry name" value="HATPase_C_sf"/>
</dbReference>
<reference evidence="11 12" key="1">
    <citation type="submission" date="2016-10" db="EMBL/GenBank/DDBJ databases">
        <authorList>
            <person name="de Groot N.N."/>
        </authorList>
    </citation>
    <scope>NUCLEOTIDE SEQUENCE [LARGE SCALE GENOMIC DNA]</scope>
    <source>
        <strain evidence="11 12">CGMCC 1.10457</strain>
    </source>
</reference>
<keyword evidence="9" id="KW-1133">Transmembrane helix</keyword>
<dbReference type="PANTHER" id="PTHR43711:SF1">
    <property type="entry name" value="HISTIDINE KINASE 1"/>
    <property type="match status" value="1"/>
</dbReference>